<evidence type="ECO:0000259" key="3">
    <source>
        <dbReference type="PROSITE" id="PS50103"/>
    </source>
</evidence>
<dbReference type="Gene3D" id="3.30.160.60">
    <property type="entry name" value="Classic Zinc Finger"/>
    <property type="match status" value="1"/>
</dbReference>
<keyword evidence="1" id="KW-0479">Metal-binding</keyword>
<sequence length="367" mass="39192">MAMMDEGELVAAGLGKSQEADGDVGMEVEPPVPASALATLHTAPFKRRYQPDDPFFEAGDLARATACKMSVLHGLWDDEEDAQSAGGRAHTGGFACRIGGCNATFTSTARFNEHYDTSHRHTCATCGRAFITPRLLDLHLSELHDSYFKAMAEKRHMYECLVEGCGKKFKDNNGRRAHMIAVHHYPRAFDFHRPPGQKPTVKHHTGALRGRSGSAADQSQAPADQSDAAAAIVVNQSERSKKHGGKTAKRRRRCHFFDTAAGCRNGAECPFLHVVAGLAEEHKSSSAQPSITSDTGASSTNTETQADAGGGGGGSSSLLHKGGGGANGSAPESMDVDDLGTAFRRMSVVPSEISFGRGRGRSRMPRR</sequence>
<organism evidence="5 6">
    <name type="scientific">Tribonema minus</name>
    <dbReference type="NCBI Taxonomy" id="303371"/>
    <lineage>
        <taxon>Eukaryota</taxon>
        <taxon>Sar</taxon>
        <taxon>Stramenopiles</taxon>
        <taxon>Ochrophyta</taxon>
        <taxon>PX clade</taxon>
        <taxon>Xanthophyceae</taxon>
        <taxon>Tribonematales</taxon>
        <taxon>Tribonemataceae</taxon>
        <taxon>Tribonema</taxon>
    </lineage>
</organism>
<dbReference type="Proteomes" id="UP000664859">
    <property type="component" value="Unassembled WGS sequence"/>
</dbReference>
<feature type="domain" description="C2H2-type" evidence="4">
    <location>
        <begin position="121"/>
        <end position="144"/>
    </location>
</feature>
<dbReference type="GO" id="GO:0008270">
    <property type="term" value="F:zinc ion binding"/>
    <property type="evidence" value="ECO:0007669"/>
    <property type="project" value="UniProtKB-KW"/>
</dbReference>
<dbReference type="InterPro" id="IPR039258">
    <property type="entry name" value="ZNF511"/>
</dbReference>
<feature type="domain" description="C3H1-type" evidence="3">
    <location>
        <begin position="248"/>
        <end position="276"/>
    </location>
</feature>
<accession>A0A836CFJ7</accession>
<dbReference type="PROSITE" id="PS50103">
    <property type="entry name" value="ZF_C3H1"/>
    <property type="match status" value="1"/>
</dbReference>
<dbReference type="PROSITE" id="PS50157">
    <property type="entry name" value="ZINC_FINGER_C2H2_2"/>
    <property type="match status" value="2"/>
</dbReference>
<reference evidence="5" key="1">
    <citation type="submission" date="2021-02" db="EMBL/GenBank/DDBJ databases">
        <title>First Annotated Genome of the Yellow-green Alga Tribonema minus.</title>
        <authorList>
            <person name="Mahan K.M."/>
        </authorList>
    </citation>
    <scope>NUCLEOTIDE SEQUENCE</scope>
    <source>
        <strain evidence="5">UTEX B ZZ1240</strain>
    </source>
</reference>
<feature type="region of interest" description="Disordered" evidence="2">
    <location>
        <begin position="189"/>
        <end position="228"/>
    </location>
</feature>
<dbReference type="PROSITE" id="PS00028">
    <property type="entry name" value="ZINC_FINGER_C2H2_1"/>
    <property type="match status" value="2"/>
</dbReference>
<dbReference type="AlphaFoldDB" id="A0A836CFJ7"/>
<gene>
    <name evidence="5" type="ORF">JKP88DRAFT_314301</name>
</gene>
<proteinExistence type="predicted"/>
<feature type="zinc finger region" description="C3H1-type" evidence="1">
    <location>
        <begin position="248"/>
        <end position="276"/>
    </location>
</feature>
<dbReference type="PANTHER" id="PTHR21354">
    <property type="entry name" value="ZINC FINGER PROTEIN 511"/>
    <property type="match status" value="1"/>
</dbReference>
<dbReference type="OrthoDB" id="16516at2759"/>
<name>A0A836CFJ7_9STRA</name>
<evidence type="ECO:0000256" key="1">
    <source>
        <dbReference type="PROSITE-ProRule" id="PRU00723"/>
    </source>
</evidence>
<feature type="domain" description="C2H2-type" evidence="4">
    <location>
        <begin position="158"/>
        <end position="188"/>
    </location>
</feature>
<feature type="compositionally biased region" description="Low complexity" evidence="2">
    <location>
        <begin position="214"/>
        <end position="228"/>
    </location>
</feature>
<dbReference type="Pfam" id="PF00642">
    <property type="entry name" value="zf-CCCH"/>
    <property type="match status" value="1"/>
</dbReference>
<feature type="compositionally biased region" description="Polar residues" evidence="2">
    <location>
        <begin position="285"/>
        <end position="305"/>
    </location>
</feature>
<feature type="compositionally biased region" description="Gly residues" evidence="2">
    <location>
        <begin position="308"/>
        <end position="327"/>
    </location>
</feature>
<keyword evidence="1" id="KW-0862">Zinc</keyword>
<dbReference type="InterPro" id="IPR000571">
    <property type="entry name" value="Znf_CCCH"/>
</dbReference>
<comment type="caution">
    <text evidence="5">The sequence shown here is derived from an EMBL/GenBank/DDBJ whole genome shotgun (WGS) entry which is preliminary data.</text>
</comment>
<evidence type="ECO:0000256" key="2">
    <source>
        <dbReference type="SAM" id="MobiDB-lite"/>
    </source>
</evidence>
<feature type="compositionally biased region" description="Basic residues" evidence="2">
    <location>
        <begin position="358"/>
        <end position="367"/>
    </location>
</feature>
<protein>
    <recommendedName>
        <fullName evidence="7">Zinc finger protein</fullName>
    </recommendedName>
</protein>
<dbReference type="PANTHER" id="PTHR21354:SF0">
    <property type="entry name" value="ZINC FINGER PROTEIN 511"/>
    <property type="match status" value="1"/>
</dbReference>
<feature type="region of interest" description="Disordered" evidence="2">
    <location>
        <begin position="283"/>
        <end position="367"/>
    </location>
</feature>
<keyword evidence="1" id="KW-0863">Zinc-finger</keyword>
<evidence type="ECO:0000259" key="4">
    <source>
        <dbReference type="PROSITE" id="PS50157"/>
    </source>
</evidence>
<keyword evidence="6" id="KW-1185">Reference proteome</keyword>
<evidence type="ECO:0008006" key="7">
    <source>
        <dbReference type="Google" id="ProtNLM"/>
    </source>
</evidence>
<evidence type="ECO:0000313" key="5">
    <source>
        <dbReference type="EMBL" id="KAG5184645.1"/>
    </source>
</evidence>
<dbReference type="InterPro" id="IPR013087">
    <property type="entry name" value="Znf_C2H2_type"/>
</dbReference>
<dbReference type="EMBL" id="JAFCMP010000157">
    <property type="protein sequence ID" value="KAG5184645.1"/>
    <property type="molecule type" value="Genomic_DNA"/>
</dbReference>
<evidence type="ECO:0000313" key="6">
    <source>
        <dbReference type="Proteomes" id="UP000664859"/>
    </source>
</evidence>
<dbReference type="SMART" id="SM00355">
    <property type="entry name" value="ZnF_C2H2"/>
    <property type="match status" value="3"/>
</dbReference>